<reference evidence="4 5" key="1">
    <citation type="submission" date="2014-04" db="EMBL/GenBank/DDBJ databases">
        <authorList>
            <consortium name="DOE Joint Genome Institute"/>
            <person name="Kuo A."/>
            <person name="Kohler A."/>
            <person name="Jargeat P."/>
            <person name="Nagy L.G."/>
            <person name="Floudas D."/>
            <person name="Copeland A."/>
            <person name="Barry K.W."/>
            <person name="Cichocki N."/>
            <person name="Veneault-Fourrey C."/>
            <person name="LaButti K."/>
            <person name="Lindquist E.A."/>
            <person name="Lipzen A."/>
            <person name="Lundell T."/>
            <person name="Morin E."/>
            <person name="Murat C."/>
            <person name="Sun H."/>
            <person name="Tunlid A."/>
            <person name="Henrissat B."/>
            <person name="Grigoriev I.V."/>
            <person name="Hibbett D.S."/>
            <person name="Martin F."/>
            <person name="Nordberg H.P."/>
            <person name="Cantor M.N."/>
            <person name="Hua S.X."/>
        </authorList>
    </citation>
    <scope>NUCLEOTIDE SEQUENCE [LARGE SCALE GENOMIC DNA]</scope>
    <source>
        <strain evidence="4 5">Ve08.2h10</strain>
    </source>
</reference>
<keyword evidence="5" id="KW-1185">Reference proteome</keyword>
<dbReference type="GO" id="GO:0016787">
    <property type="term" value="F:hydrolase activity"/>
    <property type="evidence" value="ECO:0007669"/>
    <property type="project" value="UniProtKB-KW"/>
</dbReference>
<dbReference type="OrthoDB" id="5959761at2759"/>
<dbReference type="SUPFAM" id="SSF51445">
    <property type="entry name" value="(Trans)glycosidases"/>
    <property type="match status" value="1"/>
</dbReference>
<dbReference type="Proteomes" id="UP000054538">
    <property type="component" value="Unassembled WGS sequence"/>
</dbReference>
<feature type="signal peptide" evidence="2">
    <location>
        <begin position="1"/>
        <end position="29"/>
    </location>
</feature>
<proteinExistence type="predicted"/>
<feature type="region of interest" description="Disordered" evidence="1">
    <location>
        <begin position="34"/>
        <end position="119"/>
    </location>
</feature>
<feature type="compositionally biased region" description="Pro residues" evidence="1">
    <location>
        <begin position="73"/>
        <end position="109"/>
    </location>
</feature>
<dbReference type="Gene3D" id="3.20.20.80">
    <property type="entry name" value="Glycosidases"/>
    <property type="match status" value="1"/>
</dbReference>
<evidence type="ECO:0000256" key="1">
    <source>
        <dbReference type="SAM" id="MobiDB-lite"/>
    </source>
</evidence>
<feature type="chain" id="PRO_5002209116" evidence="2">
    <location>
        <begin position="30"/>
        <end position="354"/>
    </location>
</feature>
<dbReference type="InterPro" id="IPR053183">
    <property type="entry name" value="ASL1"/>
</dbReference>
<dbReference type="HOGENOM" id="CLU_040908_0_1_1"/>
<dbReference type="PANTHER" id="PTHR34154:SF3">
    <property type="entry name" value="ALKALI-SENSITIVE LINKAGE PROTEIN 1"/>
    <property type="match status" value="1"/>
</dbReference>
<accession>A0A0D0DIY5</accession>
<dbReference type="Pfam" id="PF11790">
    <property type="entry name" value="Glyco_hydro_cc"/>
    <property type="match status" value="1"/>
</dbReference>
<dbReference type="STRING" id="930991.A0A0D0DIY5"/>
<evidence type="ECO:0000256" key="2">
    <source>
        <dbReference type="SAM" id="SignalP"/>
    </source>
</evidence>
<organism evidence="4 5">
    <name type="scientific">Paxillus rubicundulus Ve08.2h10</name>
    <dbReference type="NCBI Taxonomy" id="930991"/>
    <lineage>
        <taxon>Eukaryota</taxon>
        <taxon>Fungi</taxon>
        <taxon>Dikarya</taxon>
        <taxon>Basidiomycota</taxon>
        <taxon>Agaricomycotina</taxon>
        <taxon>Agaricomycetes</taxon>
        <taxon>Agaricomycetidae</taxon>
        <taxon>Boletales</taxon>
        <taxon>Paxilineae</taxon>
        <taxon>Paxillaceae</taxon>
        <taxon>Paxillus</taxon>
    </lineage>
</organism>
<evidence type="ECO:0000313" key="5">
    <source>
        <dbReference type="Proteomes" id="UP000054538"/>
    </source>
</evidence>
<dbReference type="GO" id="GO:0071966">
    <property type="term" value="P:fungal-type cell wall polysaccharide metabolic process"/>
    <property type="evidence" value="ECO:0007669"/>
    <property type="project" value="TreeGrafter"/>
</dbReference>
<gene>
    <name evidence="4" type="ORF">PAXRUDRAFT_831219</name>
</gene>
<sequence length="354" mass="38148">MAALKFFNLLALASVAIVALSSAPVQVNALATDRSHAARHIHGHDVVAKRKRTDTTSGSNGRCKTRPTSSIPAPSPSAPPPAPTSVAPPAPTSAPPAPAPSSTPAPSPPSGDGKKWGLGWPNGDQTWLANFARPNVGYLYTWSPYLPTGIQELGLEGMPMLWGYDQVDDFQKLVVKGYANYVLGMNEPNEPSQSNMSPQDGVNLWMQYINPLQYEGYYLISPACTNDDAGLQWYQQFFSACQAAGCHVDAIAFHAYTTSAQAVIDYATQLHNTYNMDIWITEFADQNYSGTGGQATMDEVWAFAGTMISFVNNTPWIKAAFPFGVMGDLQGVNTDNALLGSNDYPTDLAYAYFG</sequence>
<keyword evidence="2" id="KW-0732">Signal</keyword>
<dbReference type="PANTHER" id="PTHR34154">
    <property type="entry name" value="ALKALI-SENSITIVE LINKAGE PROTEIN 1"/>
    <property type="match status" value="1"/>
</dbReference>
<dbReference type="InterPro" id="IPR017853">
    <property type="entry name" value="GH"/>
</dbReference>
<keyword evidence="4" id="KW-0378">Hydrolase</keyword>
<protein>
    <submittedName>
        <fullName evidence="4">Glycoside hydrolase family 128 protein</fullName>
    </submittedName>
</protein>
<dbReference type="GO" id="GO:0009277">
    <property type="term" value="C:fungal-type cell wall"/>
    <property type="evidence" value="ECO:0007669"/>
    <property type="project" value="TreeGrafter"/>
</dbReference>
<dbReference type="InParanoid" id="A0A0D0DIY5"/>
<dbReference type="InterPro" id="IPR024655">
    <property type="entry name" value="Asl1_glyco_hydro_catalytic"/>
</dbReference>
<evidence type="ECO:0000259" key="3">
    <source>
        <dbReference type="Pfam" id="PF11790"/>
    </source>
</evidence>
<feature type="domain" description="Asl1-like glycosyl hydrolase catalytic" evidence="3">
    <location>
        <begin position="117"/>
        <end position="352"/>
    </location>
</feature>
<evidence type="ECO:0000313" key="4">
    <source>
        <dbReference type="EMBL" id="KIK90993.1"/>
    </source>
</evidence>
<dbReference type="AlphaFoldDB" id="A0A0D0DIY5"/>
<dbReference type="EMBL" id="KN825442">
    <property type="protein sequence ID" value="KIK90993.1"/>
    <property type="molecule type" value="Genomic_DNA"/>
</dbReference>
<name>A0A0D0DIY5_9AGAM</name>
<reference evidence="5" key="2">
    <citation type="submission" date="2015-01" db="EMBL/GenBank/DDBJ databases">
        <title>Evolutionary Origins and Diversification of the Mycorrhizal Mutualists.</title>
        <authorList>
            <consortium name="DOE Joint Genome Institute"/>
            <consortium name="Mycorrhizal Genomics Consortium"/>
            <person name="Kohler A."/>
            <person name="Kuo A."/>
            <person name="Nagy L.G."/>
            <person name="Floudas D."/>
            <person name="Copeland A."/>
            <person name="Barry K.W."/>
            <person name="Cichocki N."/>
            <person name="Veneault-Fourrey C."/>
            <person name="LaButti K."/>
            <person name="Lindquist E.A."/>
            <person name="Lipzen A."/>
            <person name="Lundell T."/>
            <person name="Morin E."/>
            <person name="Murat C."/>
            <person name="Riley R."/>
            <person name="Ohm R."/>
            <person name="Sun H."/>
            <person name="Tunlid A."/>
            <person name="Henrissat B."/>
            <person name="Grigoriev I.V."/>
            <person name="Hibbett D.S."/>
            <person name="Martin F."/>
        </authorList>
    </citation>
    <scope>NUCLEOTIDE SEQUENCE [LARGE SCALE GENOMIC DNA]</scope>
    <source>
        <strain evidence="5">Ve08.2h10</strain>
    </source>
</reference>